<keyword evidence="2" id="KW-1185">Reference proteome</keyword>
<dbReference type="AlphaFoldDB" id="F6H5N1"/>
<evidence type="ECO:0000313" key="2">
    <source>
        <dbReference type="Proteomes" id="UP000009183"/>
    </source>
</evidence>
<dbReference type="PaxDb" id="29760-VIT_14s0108g01610.t01"/>
<dbReference type="EMBL" id="FN595239">
    <property type="protein sequence ID" value="CCB47599.1"/>
    <property type="molecule type" value="Genomic_DNA"/>
</dbReference>
<name>F6H5N1_VITVI</name>
<gene>
    <name evidence="1" type="ordered locus">VIT_14s0108g01610</name>
</gene>
<dbReference type="InParanoid" id="F6H5N1"/>
<reference evidence="2" key="1">
    <citation type="journal article" date="2007" name="Nature">
        <title>The grapevine genome sequence suggests ancestral hexaploidization in major angiosperm phyla.</title>
        <authorList>
            <consortium name="The French-Italian Public Consortium for Grapevine Genome Characterization."/>
            <person name="Jaillon O."/>
            <person name="Aury J.-M."/>
            <person name="Noel B."/>
            <person name="Policriti A."/>
            <person name="Clepet C."/>
            <person name="Casagrande A."/>
            <person name="Choisne N."/>
            <person name="Aubourg S."/>
            <person name="Vitulo N."/>
            <person name="Jubin C."/>
            <person name="Vezzi A."/>
            <person name="Legeai F."/>
            <person name="Hugueney P."/>
            <person name="Dasilva C."/>
            <person name="Horner D."/>
            <person name="Mica E."/>
            <person name="Jublot D."/>
            <person name="Poulain J."/>
            <person name="Bruyere C."/>
            <person name="Billault A."/>
            <person name="Segurens B."/>
            <person name="Gouyvenoux M."/>
            <person name="Ugarte E."/>
            <person name="Cattonaro F."/>
            <person name="Anthouard V."/>
            <person name="Vico V."/>
            <person name="Del Fabbro C."/>
            <person name="Alaux M."/>
            <person name="Di Gaspero G."/>
            <person name="Dumas V."/>
            <person name="Felice N."/>
            <person name="Paillard S."/>
            <person name="Juman I."/>
            <person name="Moroldo M."/>
            <person name="Scalabrin S."/>
            <person name="Canaguier A."/>
            <person name="Le Clainche I."/>
            <person name="Malacrida G."/>
            <person name="Durand E."/>
            <person name="Pesole G."/>
            <person name="Laucou V."/>
            <person name="Chatelet P."/>
            <person name="Merdinoglu D."/>
            <person name="Delledonne M."/>
            <person name="Pezzotti M."/>
            <person name="Lecharny A."/>
            <person name="Scarpelli C."/>
            <person name="Artiguenave F."/>
            <person name="Pe M.E."/>
            <person name="Valle G."/>
            <person name="Morgante M."/>
            <person name="Caboche M."/>
            <person name="Adam-Blondon A.-F."/>
            <person name="Weissenbach J."/>
            <person name="Quetier F."/>
            <person name="Wincker P."/>
        </authorList>
    </citation>
    <scope>NUCLEOTIDE SEQUENCE [LARGE SCALE GENOMIC DNA]</scope>
    <source>
        <strain evidence="2">cv. Pinot noir / PN40024</strain>
    </source>
</reference>
<dbReference type="Proteomes" id="UP000009183">
    <property type="component" value="Chromosome 14"/>
</dbReference>
<accession>F6H5N1</accession>
<proteinExistence type="predicted"/>
<protein>
    <submittedName>
        <fullName evidence="1">Uncharacterized protein</fullName>
    </submittedName>
</protein>
<sequence>MCQSLTKLLLRNLQSQLRQLRQ</sequence>
<evidence type="ECO:0000313" key="1">
    <source>
        <dbReference type="EMBL" id="CCB47599.1"/>
    </source>
</evidence>
<dbReference type="HOGENOM" id="CLU_3425434_0_0_1"/>
<organism evidence="1 2">
    <name type="scientific">Vitis vinifera</name>
    <name type="common">Grape</name>
    <dbReference type="NCBI Taxonomy" id="29760"/>
    <lineage>
        <taxon>Eukaryota</taxon>
        <taxon>Viridiplantae</taxon>
        <taxon>Streptophyta</taxon>
        <taxon>Embryophyta</taxon>
        <taxon>Tracheophyta</taxon>
        <taxon>Spermatophyta</taxon>
        <taxon>Magnoliopsida</taxon>
        <taxon>eudicotyledons</taxon>
        <taxon>Gunneridae</taxon>
        <taxon>Pentapetalae</taxon>
        <taxon>rosids</taxon>
        <taxon>Vitales</taxon>
        <taxon>Vitaceae</taxon>
        <taxon>Viteae</taxon>
        <taxon>Vitis</taxon>
    </lineage>
</organism>